<evidence type="ECO:0000313" key="3">
    <source>
        <dbReference type="Proteomes" id="UP000541535"/>
    </source>
</evidence>
<reference evidence="2 3" key="1">
    <citation type="submission" date="2020-08" db="EMBL/GenBank/DDBJ databases">
        <title>Genomic Encyclopedia of Type Strains, Phase III (KMG-III): the genomes of soil and plant-associated and newly described type strains.</title>
        <authorList>
            <person name="Whitman W."/>
        </authorList>
    </citation>
    <scope>NUCLEOTIDE SEQUENCE [LARGE SCALE GENOMIC DNA]</scope>
    <source>
        <strain evidence="2 3">CECT 8897</strain>
    </source>
</reference>
<feature type="region of interest" description="Disordered" evidence="1">
    <location>
        <begin position="29"/>
        <end position="57"/>
    </location>
</feature>
<keyword evidence="3" id="KW-1185">Reference proteome</keyword>
<dbReference type="InterPro" id="IPR008769">
    <property type="entry name" value="PhaF_PhaI"/>
</dbReference>
<evidence type="ECO:0000313" key="2">
    <source>
        <dbReference type="EMBL" id="MBB3118550.1"/>
    </source>
</evidence>
<proteinExistence type="predicted"/>
<dbReference type="Pfam" id="PF05597">
    <property type="entry name" value="Phasin"/>
    <property type="match status" value="1"/>
</dbReference>
<accession>A0A7W5FT79</accession>
<sequence length="159" mass="17102">MSDEQMAKAVRRSAQQVWQAGLGAFAELQKRSREPAKAPAAEVRDTMSSVSDGVGRHADGSWDRLEQIFEERVTRALISIGVPMRKDIDALIARVEELSGQIEALKAGAPAPKKSRTKAAPVAEFAVKAVKTSAAAKKPAVKKAEKAIIKTSKSRKKPA</sequence>
<protein>
    <submittedName>
        <fullName evidence="2">Poly(Hydroxyalkanoate) granule-associated protein</fullName>
    </submittedName>
</protein>
<dbReference type="AlphaFoldDB" id="A0A7W5FT79"/>
<dbReference type="PANTHER" id="PTHR38664:SF1">
    <property type="entry name" value="SLR0058 PROTEIN"/>
    <property type="match status" value="1"/>
</dbReference>
<dbReference type="PANTHER" id="PTHR38664">
    <property type="entry name" value="SLR0058 PROTEIN"/>
    <property type="match status" value="1"/>
</dbReference>
<comment type="caution">
    <text evidence="2">The sequence shown here is derived from an EMBL/GenBank/DDBJ whole genome shotgun (WGS) entry which is preliminary data.</text>
</comment>
<organism evidence="2 3">
    <name type="scientific">Pseudoduganella violacea</name>
    <dbReference type="NCBI Taxonomy" id="1715466"/>
    <lineage>
        <taxon>Bacteria</taxon>
        <taxon>Pseudomonadati</taxon>
        <taxon>Pseudomonadota</taxon>
        <taxon>Betaproteobacteria</taxon>
        <taxon>Burkholderiales</taxon>
        <taxon>Oxalobacteraceae</taxon>
        <taxon>Telluria group</taxon>
        <taxon>Pseudoduganella</taxon>
    </lineage>
</organism>
<dbReference type="EMBL" id="JACHXD010000003">
    <property type="protein sequence ID" value="MBB3118550.1"/>
    <property type="molecule type" value="Genomic_DNA"/>
</dbReference>
<gene>
    <name evidence="2" type="ORF">FHS03_001581</name>
</gene>
<name>A0A7W5FT79_9BURK</name>
<evidence type="ECO:0000256" key="1">
    <source>
        <dbReference type="SAM" id="MobiDB-lite"/>
    </source>
</evidence>
<dbReference type="Proteomes" id="UP000541535">
    <property type="component" value="Unassembled WGS sequence"/>
</dbReference>